<organism evidence="4 5">
    <name type="scientific">Xylanibacillus composti</name>
    <dbReference type="NCBI Taxonomy" id="1572762"/>
    <lineage>
        <taxon>Bacteria</taxon>
        <taxon>Bacillati</taxon>
        <taxon>Bacillota</taxon>
        <taxon>Bacilli</taxon>
        <taxon>Bacillales</taxon>
        <taxon>Paenibacillaceae</taxon>
        <taxon>Xylanibacillus</taxon>
    </lineage>
</organism>
<dbReference type="NCBIfam" id="NF005214">
    <property type="entry name" value="PRK06701.1"/>
    <property type="match status" value="1"/>
</dbReference>
<feature type="compositionally biased region" description="Polar residues" evidence="3">
    <location>
        <begin position="1"/>
        <end position="25"/>
    </location>
</feature>
<evidence type="ECO:0000256" key="3">
    <source>
        <dbReference type="SAM" id="MobiDB-lite"/>
    </source>
</evidence>
<dbReference type="Pfam" id="PF13561">
    <property type="entry name" value="adh_short_C2"/>
    <property type="match status" value="1"/>
</dbReference>
<feature type="compositionally biased region" description="Basic and acidic residues" evidence="3">
    <location>
        <begin position="28"/>
        <end position="37"/>
    </location>
</feature>
<dbReference type="GO" id="GO:0008206">
    <property type="term" value="P:bile acid metabolic process"/>
    <property type="evidence" value="ECO:0007669"/>
    <property type="project" value="UniProtKB-ARBA"/>
</dbReference>
<dbReference type="PRINTS" id="PR00080">
    <property type="entry name" value="SDRFAMILY"/>
</dbReference>
<accession>A0A8J4H1J0</accession>
<keyword evidence="2" id="KW-0560">Oxidoreductase</keyword>
<dbReference type="InterPro" id="IPR020904">
    <property type="entry name" value="Sc_DH/Rdtase_CS"/>
</dbReference>
<dbReference type="PANTHER" id="PTHR48107:SF16">
    <property type="entry name" value="NADPH-DEPENDENT ALDEHYDE REDUCTASE 1, CHLOROPLASTIC"/>
    <property type="match status" value="1"/>
</dbReference>
<dbReference type="PANTHER" id="PTHR48107">
    <property type="entry name" value="NADPH-DEPENDENT ALDEHYDE REDUCTASE-LIKE PROTEIN, CHLOROPLASTIC-RELATED"/>
    <property type="match status" value="1"/>
</dbReference>
<sequence>MEMATSTQSQPQTVMPPQHQNQQPGIESRMHPRPEFEDKQYKAAGKLKDKVAIITGGDSGIGRAIAVAYAKEGADVVIAYLDEHGDAEETKRQVEQEQRKCLAVQGDIGDEDVCRHIVEQALGKFGKLDILVNNAAEQHPQKSIADISRQQLERTFRTNVFAMFSLTQAALPHLKQGSAIINTASITAYKGSEQLVDYSATKGAIVSFTRSLALQLAGQGIRVNGVAPGPIWTPLIPSTFPADAVAKFGADTPMKRPGQPDELAPAYVYLASNDSSYMTGQMLHINGGDIVNG</sequence>
<dbReference type="FunFam" id="3.40.50.720:FF:000084">
    <property type="entry name" value="Short-chain dehydrogenase reductase"/>
    <property type="match status" value="1"/>
</dbReference>
<evidence type="ECO:0000256" key="1">
    <source>
        <dbReference type="ARBA" id="ARBA00006484"/>
    </source>
</evidence>
<reference evidence="4" key="1">
    <citation type="submission" date="2021-04" db="EMBL/GenBank/DDBJ databases">
        <title>Draft genome sequence of Xylanibacillus composti strain K13.</title>
        <authorList>
            <person name="Uke A."/>
            <person name="Chhe C."/>
            <person name="Baramee S."/>
            <person name="Kosugi A."/>
        </authorList>
    </citation>
    <scope>NUCLEOTIDE SEQUENCE</scope>
    <source>
        <strain evidence="4">K13</strain>
    </source>
</reference>
<dbReference type="SUPFAM" id="SSF51735">
    <property type="entry name" value="NAD(P)-binding Rossmann-fold domains"/>
    <property type="match status" value="1"/>
</dbReference>
<comment type="similarity">
    <text evidence="1">Belongs to the short-chain dehydrogenases/reductases (SDR) family.</text>
</comment>
<protein>
    <submittedName>
        <fullName evidence="4">NAD(P)-dependent oxidoreductase</fullName>
    </submittedName>
</protein>
<keyword evidence="5" id="KW-1185">Reference proteome</keyword>
<dbReference type="InterPro" id="IPR002347">
    <property type="entry name" value="SDR_fam"/>
</dbReference>
<dbReference type="InterPro" id="IPR036291">
    <property type="entry name" value="NAD(P)-bd_dom_sf"/>
</dbReference>
<comment type="caution">
    <text evidence="4">The sequence shown here is derived from an EMBL/GenBank/DDBJ whole genome shotgun (WGS) entry which is preliminary data.</text>
</comment>
<evidence type="ECO:0000256" key="2">
    <source>
        <dbReference type="ARBA" id="ARBA00023002"/>
    </source>
</evidence>
<gene>
    <name evidence="4" type="ORF">XYCOK13_05450</name>
</gene>
<feature type="region of interest" description="Disordered" evidence="3">
    <location>
        <begin position="1"/>
        <end position="37"/>
    </location>
</feature>
<dbReference type="EMBL" id="BOVK01000006">
    <property type="protein sequence ID" value="GIQ67721.1"/>
    <property type="molecule type" value="Genomic_DNA"/>
</dbReference>
<dbReference type="GO" id="GO:0016614">
    <property type="term" value="F:oxidoreductase activity, acting on CH-OH group of donors"/>
    <property type="evidence" value="ECO:0007669"/>
    <property type="project" value="UniProtKB-ARBA"/>
</dbReference>
<proteinExistence type="inferred from homology"/>
<evidence type="ECO:0000313" key="4">
    <source>
        <dbReference type="EMBL" id="GIQ67721.1"/>
    </source>
</evidence>
<name>A0A8J4H1J0_9BACL</name>
<dbReference type="Proteomes" id="UP000677918">
    <property type="component" value="Unassembled WGS sequence"/>
</dbReference>
<dbReference type="PRINTS" id="PR00081">
    <property type="entry name" value="GDHRDH"/>
</dbReference>
<dbReference type="PROSITE" id="PS00061">
    <property type="entry name" value="ADH_SHORT"/>
    <property type="match status" value="1"/>
</dbReference>
<dbReference type="CDD" id="cd05355">
    <property type="entry name" value="SDR_c1"/>
    <property type="match status" value="1"/>
</dbReference>
<dbReference type="NCBIfam" id="NF005559">
    <property type="entry name" value="PRK07231.1"/>
    <property type="match status" value="1"/>
</dbReference>
<dbReference type="AlphaFoldDB" id="A0A8J4H1J0"/>
<evidence type="ECO:0000313" key="5">
    <source>
        <dbReference type="Proteomes" id="UP000677918"/>
    </source>
</evidence>
<dbReference type="Gene3D" id="3.40.50.720">
    <property type="entry name" value="NAD(P)-binding Rossmann-like Domain"/>
    <property type="match status" value="1"/>
</dbReference>